<protein>
    <submittedName>
        <fullName evidence="6">Crp/Fnr family transcriptional regulator</fullName>
    </submittedName>
</protein>
<evidence type="ECO:0000313" key="6">
    <source>
        <dbReference type="EMBL" id="TDT52063.1"/>
    </source>
</evidence>
<comment type="caution">
    <text evidence="6">The sequence shown here is derived from an EMBL/GenBank/DDBJ whole genome shotgun (WGS) entry which is preliminary data.</text>
</comment>
<dbReference type="RefSeq" id="WP_243116433.1">
    <property type="nucleotide sequence ID" value="NZ_SOAZ01000014.1"/>
</dbReference>
<sequence length="240" mass="27458">MSCTNGCETYTCEGCTGKYCARKVSIFSMLDDKHIKEVISMIKRRKYKKGQILFFEGDVSDKLFIINKGKIKIYKYTKEGKEQILYILSEGDFIGDLSLLKRGKYEFNAEALQDVDVCILTKDNFDRIIRVNPEIPIKMLEHIHDRVVGLEKLVQTLSTKDVEARLAGLLINFAKDFGRKTSEGIEINTPLSREEMANYIGITRETISRKLTSMQDAGIIELVGNKKIVIKDVERLEEML</sequence>
<dbReference type="Proteomes" id="UP000295325">
    <property type="component" value="Unassembled WGS sequence"/>
</dbReference>
<evidence type="ECO:0000256" key="1">
    <source>
        <dbReference type="ARBA" id="ARBA00023015"/>
    </source>
</evidence>
<dbReference type="SUPFAM" id="SSF46785">
    <property type="entry name" value="Winged helix' DNA-binding domain"/>
    <property type="match status" value="1"/>
</dbReference>
<dbReference type="SMART" id="SM00419">
    <property type="entry name" value="HTH_CRP"/>
    <property type="match status" value="1"/>
</dbReference>
<dbReference type="InterPro" id="IPR036388">
    <property type="entry name" value="WH-like_DNA-bd_sf"/>
</dbReference>
<dbReference type="GO" id="GO:0003677">
    <property type="term" value="F:DNA binding"/>
    <property type="evidence" value="ECO:0007669"/>
    <property type="project" value="UniProtKB-KW"/>
</dbReference>
<evidence type="ECO:0000259" key="5">
    <source>
        <dbReference type="PROSITE" id="PS51063"/>
    </source>
</evidence>
<dbReference type="PRINTS" id="PR00034">
    <property type="entry name" value="HTHCRP"/>
</dbReference>
<dbReference type="GO" id="GO:0003700">
    <property type="term" value="F:DNA-binding transcription factor activity"/>
    <property type="evidence" value="ECO:0007669"/>
    <property type="project" value="InterPro"/>
</dbReference>
<dbReference type="PROSITE" id="PS00042">
    <property type="entry name" value="HTH_CRP_1"/>
    <property type="match status" value="1"/>
</dbReference>
<feature type="domain" description="Cyclic nucleotide-binding" evidence="4">
    <location>
        <begin position="26"/>
        <end position="146"/>
    </location>
</feature>
<dbReference type="EMBL" id="SOAZ01000014">
    <property type="protein sequence ID" value="TDT52063.1"/>
    <property type="molecule type" value="Genomic_DNA"/>
</dbReference>
<proteinExistence type="predicted"/>
<dbReference type="AlphaFoldDB" id="A0A4R7KAZ4"/>
<dbReference type="InterPro" id="IPR012318">
    <property type="entry name" value="HTH_CRP"/>
</dbReference>
<accession>A0A4R7KAZ4</accession>
<evidence type="ECO:0000256" key="2">
    <source>
        <dbReference type="ARBA" id="ARBA00023125"/>
    </source>
</evidence>
<dbReference type="Pfam" id="PF00027">
    <property type="entry name" value="cNMP_binding"/>
    <property type="match status" value="1"/>
</dbReference>
<dbReference type="CDD" id="cd00038">
    <property type="entry name" value="CAP_ED"/>
    <property type="match status" value="1"/>
</dbReference>
<reference evidence="6 7" key="1">
    <citation type="submission" date="2019-03" db="EMBL/GenBank/DDBJ databases">
        <title>Genomic Encyclopedia of Type Strains, Phase IV (KMG-IV): sequencing the most valuable type-strain genomes for metagenomic binning, comparative biology and taxonomic classification.</title>
        <authorList>
            <person name="Goeker M."/>
        </authorList>
    </citation>
    <scope>NUCLEOTIDE SEQUENCE [LARGE SCALE GENOMIC DNA]</scope>
    <source>
        <strain evidence="6 7">DSM 24455</strain>
    </source>
</reference>
<dbReference type="InterPro" id="IPR000595">
    <property type="entry name" value="cNMP-bd_dom"/>
</dbReference>
<dbReference type="PROSITE" id="PS50042">
    <property type="entry name" value="CNMP_BINDING_3"/>
    <property type="match status" value="1"/>
</dbReference>
<keyword evidence="7" id="KW-1185">Reference proteome</keyword>
<dbReference type="Pfam" id="PF13545">
    <property type="entry name" value="HTH_Crp_2"/>
    <property type="match status" value="1"/>
</dbReference>
<keyword evidence="2" id="KW-0238">DNA-binding</keyword>
<dbReference type="InterPro" id="IPR018335">
    <property type="entry name" value="Tscrpt_reg_HTH_Crp-type_CS"/>
</dbReference>
<dbReference type="Gene3D" id="2.60.120.10">
    <property type="entry name" value="Jelly Rolls"/>
    <property type="match status" value="1"/>
</dbReference>
<gene>
    <name evidence="6" type="ORF">EDD71_11444</name>
</gene>
<dbReference type="CDD" id="cd00092">
    <property type="entry name" value="HTH_CRP"/>
    <property type="match status" value="1"/>
</dbReference>
<dbReference type="PANTHER" id="PTHR24567:SF28">
    <property type="entry name" value="LISTERIOLYSIN REGULATORY PROTEIN"/>
    <property type="match status" value="1"/>
</dbReference>
<dbReference type="PROSITE" id="PS51063">
    <property type="entry name" value="HTH_CRP_2"/>
    <property type="match status" value="1"/>
</dbReference>
<dbReference type="InterPro" id="IPR036390">
    <property type="entry name" value="WH_DNA-bd_sf"/>
</dbReference>
<name>A0A4R7KAZ4_9CLOT</name>
<evidence type="ECO:0000256" key="3">
    <source>
        <dbReference type="ARBA" id="ARBA00023163"/>
    </source>
</evidence>
<dbReference type="GO" id="GO:0005829">
    <property type="term" value="C:cytosol"/>
    <property type="evidence" value="ECO:0007669"/>
    <property type="project" value="TreeGrafter"/>
</dbReference>
<feature type="domain" description="HTH crp-type" evidence="5">
    <location>
        <begin position="160"/>
        <end position="234"/>
    </location>
</feature>
<organism evidence="6 7">
    <name type="scientific">Fonticella tunisiensis</name>
    <dbReference type="NCBI Taxonomy" id="1096341"/>
    <lineage>
        <taxon>Bacteria</taxon>
        <taxon>Bacillati</taxon>
        <taxon>Bacillota</taxon>
        <taxon>Clostridia</taxon>
        <taxon>Eubacteriales</taxon>
        <taxon>Clostridiaceae</taxon>
        <taxon>Fonticella</taxon>
    </lineage>
</organism>
<keyword evidence="3" id="KW-0804">Transcription</keyword>
<dbReference type="InterPro" id="IPR014710">
    <property type="entry name" value="RmlC-like_jellyroll"/>
</dbReference>
<evidence type="ECO:0000313" key="7">
    <source>
        <dbReference type="Proteomes" id="UP000295325"/>
    </source>
</evidence>
<dbReference type="SMART" id="SM00100">
    <property type="entry name" value="cNMP"/>
    <property type="match status" value="1"/>
</dbReference>
<dbReference type="InterPro" id="IPR050397">
    <property type="entry name" value="Env_Response_Regulators"/>
</dbReference>
<dbReference type="Gene3D" id="1.10.10.10">
    <property type="entry name" value="Winged helix-like DNA-binding domain superfamily/Winged helix DNA-binding domain"/>
    <property type="match status" value="1"/>
</dbReference>
<dbReference type="PANTHER" id="PTHR24567">
    <property type="entry name" value="CRP FAMILY TRANSCRIPTIONAL REGULATORY PROTEIN"/>
    <property type="match status" value="1"/>
</dbReference>
<keyword evidence="1" id="KW-0805">Transcription regulation</keyword>
<dbReference type="InterPro" id="IPR018490">
    <property type="entry name" value="cNMP-bd_dom_sf"/>
</dbReference>
<evidence type="ECO:0000259" key="4">
    <source>
        <dbReference type="PROSITE" id="PS50042"/>
    </source>
</evidence>
<dbReference type="SUPFAM" id="SSF51206">
    <property type="entry name" value="cAMP-binding domain-like"/>
    <property type="match status" value="1"/>
</dbReference>